<proteinExistence type="inferred from homology"/>
<gene>
    <name evidence="3" type="ORF">SBA1_100053</name>
</gene>
<keyword evidence="3" id="KW-0328">Glycosyltransferase</keyword>
<dbReference type="Pfam" id="PF00156">
    <property type="entry name" value="Pribosyltran"/>
    <property type="match status" value="1"/>
</dbReference>
<dbReference type="PANTHER" id="PTHR47505">
    <property type="entry name" value="DNA UTILIZATION PROTEIN YHGH"/>
    <property type="match status" value="1"/>
</dbReference>
<dbReference type="InterPro" id="IPR000836">
    <property type="entry name" value="PRTase_dom"/>
</dbReference>
<dbReference type="Gene3D" id="3.40.50.2020">
    <property type="match status" value="1"/>
</dbReference>
<dbReference type="Proteomes" id="UP000238701">
    <property type="component" value="Unassembled WGS sequence"/>
</dbReference>
<dbReference type="EMBL" id="OMOD01000002">
    <property type="protein sequence ID" value="SPF31597.1"/>
    <property type="molecule type" value="Genomic_DNA"/>
</dbReference>
<dbReference type="OrthoDB" id="9779910at2"/>
<protein>
    <submittedName>
        <fullName evidence="3">Phosphoribosyltransferase</fullName>
    </submittedName>
</protein>
<dbReference type="AlphaFoldDB" id="A0A2U3JW66"/>
<dbReference type="InterPro" id="IPR051910">
    <property type="entry name" value="ComF/GntX_DNA_util-trans"/>
</dbReference>
<feature type="domain" description="Phosphoribosyltransferase" evidence="2">
    <location>
        <begin position="120"/>
        <end position="212"/>
    </location>
</feature>
<dbReference type="PANTHER" id="PTHR47505:SF1">
    <property type="entry name" value="DNA UTILIZATION PROTEIN YHGH"/>
    <property type="match status" value="1"/>
</dbReference>
<accession>A0A2U3JW66</accession>
<dbReference type="InterPro" id="IPR029057">
    <property type="entry name" value="PRTase-like"/>
</dbReference>
<name>A0A2U3JW66_9BACT</name>
<comment type="similarity">
    <text evidence="1">Belongs to the ComF/GntX family.</text>
</comment>
<evidence type="ECO:0000259" key="2">
    <source>
        <dbReference type="Pfam" id="PF00156"/>
    </source>
</evidence>
<dbReference type="CDD" id="cd06223">
    <property type="entry name" value="PRTases_typeI"/>
    <property type="match status" value="1"/>
</dbReference>
<sequence>MRPIADEVCSICGERVLSCYADQEADGLRRCPVCRRVERPFGRAVAYGSYDGGLRELIHLLKYNGVRPAGNVLGRMLAEAIAGLPPEFEQGKILVIPVPLYRGKRRQRGFNQAELIARAALKYQAGRLDLVTGILERTRDTHSQIGLTSHQRRENLRGAFAVARAAEVTGREVLLVDDVYTTGTTAAECAGVLRRAGAAQVWVATVARTLKNAGFKVSRFQSFKEGTEPAESAEAEDLETTMKH</sequence>
<reference evidence="4" key="1">
    <citation type="submission" date="2018-02" db="EMBL/GenBank/DDBJ databases">
        <authorList>
            <person name="Hausmann B."/>
        </authorList>
    </citation>
    <scope>NUCLEOTIDE SEQUENCE [LARGE SCALE GENOMIC DNA]</scope>
    <source>
        <strain evidence="4">Peat soil MAG SbA1</strain>
    </source>
</reference>
<dbReference type="SUPFAM" id="SSF53271">
    <property type="entry name" value="PRTase-like"/>
    <property type="match status" value="1"/>
</dbReference>
<keyword evidence="3" id="KW-0808">Transferase</keyword>
<evidence type="ECO:0000256" key="1">
    <source>
        <dbReference type="ARBA" id="ARBA00008007"/>
    </source>
</evidence>
<dbReference type="GO" id="GO:0016757">
    <property type="term" value="F:glycosyltransferase activity"/>
    <property type="evidence" value="ECO:0007669"/>
    <property type="project" value="UniProtKB-KW"/>
</dbReference>
<evidence type="ECO:0000313" key="3">
    <source>
        <dbReference type="EMBL" id="SPF31597.1"/>
    </source>
</evidence>
<evidence type="ECO:0000313" key="4">
    <source>
        <dbReference type="Proteomes" id="UP000238701"/>
    </source>
</evidence>
<organism evidence="3 4">
    <name type="scientific">Candidatus Sulfotelmatobacter kueseliae</name>
    <dbReference type="NCBI Taxonomy" id="2042962"/>
    <lineage>
        <taxon>Bacteria</taxon>
        <taxon>Pseudomonadati</taxon>
        <taxon>Acidobacteriota</taxon>
        <taxon>Terriglobia</taxon>
        <taxon>Terriglobales</taxon>
        <taxon>Candidatus Korobacteraceae</taxon>
        <taxon>Candidatus Sulfotelmatobacter</taxon>
    </lineage>
</organism>